<feature type="compositionally biased region" description="Basic and acidic residues" evidence="13">
    <location>
        <begin position="1"/>
        <end position="25"/>
    </location>
</feature>
<dbReference type="SMART" id="SM00398">
    <property type="entry name" value="HMG"/>
    <property type="match status" value="1"/>
</dbReference>
<feature type="domain" description="HMG box" evidence="15">
    <location>
        <begin position="69"/>
        <end position="164"/>
    </location>
</feature>
<keyword evidence="4" id="KW-0221">Differentiation</keyword>
<evidence type="ECO:0000256" key="9">
    <source>
        <dbReference type="ARBA" id="ARBA00023163"/>
    </source>
</evidence>
<evidence type="ECO:0000256" key="2">
    <source>
        <dbReference type="ARBA" id="ARBA00005998"/>
    </source>
</evidence>
<dbReference type="GO" id="GO:0005516">
    <property type="term" value="F:calmodulin binding"/>
    <property type="evidence" value="ECO:0007669"/>
    <property type="project" value="UniProtKB-KW"/>
</dbReference>
<reference evidence="17" key="1">
    <citation type="submission" date="2022-11" db="UniProtKB">
        <authorList>
            <consortium name="WormBaseParasite"/>
        </authorList>
    </citation>
    <scope>IDENTIFICATION</scope>
</reference>
<dbReference type="Proteomes" id="UP000887563">
    <property type="component" value="Unplaced"/>
</dbReference>
<keyword evidence="8" id="KW-0010">Activator</keyword>
<dbReference type="InterPro" id="IPR036910">
    <property type="entry name" value="HMG_box_dom_sf"/>
</dbReference>
<dbReference type="PANTHER" id="PTHR10270:SF161">
    <property type="entry name" value="SEX-DETERMINING REGION Y PROTEIN"/>
    <property type="match status" value="1"/>
</dbReference>
<evidence type="ECO:0000256" key="7">
    <source>
        <dbReference type="ARBA" id="ARBA00023125"/>
    </source>
</evidence>
<keyword evidence="12" id="KW-0539">Nucleus</keyword>
<evidence type="ECO:0000256" key="8">
    <source>
        <dbReference type="ARBA" id="ARBA00023159"/>
    </source>
</evidence>
<feature type="region of interest" description="Disordered" evidence="13">
    <location>
        <begin position="1"/>
        <end position="36"/>
    </location>
</feature>
<keyword evidence="9" id="KW-0804">Transcription</keyword>
<evidence type="ECO:0000256" key="5">
    <source>
        <dbReference type="ARBA" id="ARBA00022860"/>
    </source>
</evidence>
<keyword evidence="16" id="KW-1185">Reference proteome</keyword>
<evidence type="ECO:0000256" key="1">
    <source>
        <dbReference type="ARBA" id="ARBA00004324"/>
    </source>
</evidence>
<evidence type="ECO:0000313" key="16">
    <source>
        <dbReference type="Proteomes" id="UP000887563"/>
    </source>
</evidence>
<dbReference type="AlphaFoldDB" id="A0A914NKB4"/>
<dbReference type="Pfam" id="PF00505">
    <property type="entry name" value="HMG_box"/>
    <property type="match status" value="1"/>
</dbReference>
<name>A0A914NKB4_MELIC</name>
<keyword evidence="5" id="KW-0112">Calmodulin-binding</keyword>
<evidence type="ECO:0000256" key="6">
    <source>
        <dbReference type="ARBA" id="ARBA00022928"/>
    </source>
</evidence>
<feature type="DNA-binding region" description="HMG box" evidence="12">
    <location>
        <begin position="69"/>
        <end position="164"/>
    </location>
</feature>
<comment type="function">
    <text evidence="11">Transcriptional regulator that controls a genetic switch in male development. It is necessary and sufficient for initiating male sex determination by directing the development of supporting cell precursors (pre-Sertoli cells) as Sertoli rather than granulosa cells. Involved in different aspects of gene regulation including promoter activation or repression. Binds to the DNA consensus sequence 5'-[AT]AACAA[AT]-3'. SRY HMG box recognizes DNA by partial intercalation in the minor groove and promotes DNA bending. Also involved in pre-mRNA splicing. In male adult brain involved in the maintenance of motor functions of dopaminergic neurons.</text>
</comment>
<keyword evidence="14" id="KW-1133">Transmembrane helix</keyword>
<feature type="compositionally biased region" description="Polar residues" evidence="13">
    <location>
        <begin position="188"/>
        <end position="215"/>
    </location>
</feature>
<evidence type="ECO:0000256" key="4">
    <source>
        <dbReference type="ARBA" id="ARBA00022782"/>
    </source>
</evidence>
<organism evidence="16 17">
    <name type="scientific">Meloidogyne incognita</name>
    <name type="common">Southern root-knot nematode worm</name>
    <name type="synonym">Oxyuris incognita</name>
    <dbReference type="NCBI Taxonomy" id="6306"/>
    <lineage>
        <taxon>Eukaryota</taxon>
        <taxon>Metazoa</taxon>
        <taxon>Ecdysozoa</taxon>
        <taxon>Nematoda</taxon>
        <taxon>Chromadorea</taxon>
        <taxon>Rhabditida</taxon>
        <taxon>Tylenchina</taxon>
        <taxon>Tylenchomorpha</taxon>
        <taxon>Tylenchoidea</taxon>
        <taxon>Meloidogynidae</taxon>
        <taxon>Meloidogyninae</taxon>
        <taxon>Meloidogyne</taxon>
        <taxon>Meloidogyne incognita group</taxon>
    </lineage>
</organism>
<evidence type="ECO:0000256" key="10">
    <source>
        <dbReference type="ARBA" id="ARBA00032498"/>
    </source>
</evidence>
<accession>A0A914NKB4</accession>
<dbReference type="InterPro" id="IPR009071">
    <property type="entry name" value="HMG_box_dom"/>
</dbReference>
<evidence type="ECO:0000256" key="14">
    <source>
        <dbReference type="SAM" id="Phobius"/>
    </source>
</evidence>
<dbReference type="WBParaSite" id="Minc3s05691g38646">
    <property type="protein sequence ID" value="Minc3s05691g38646"/>
    <property type="gene ID" value="Minc3s05691g38646"/>
</dbReference>
<dbReference type="SUPFAM" id="SSF47095">
    <property type="entry name" value="HMG-box"/>
    <property type="match status" value="2"/>
</dbReference>
<feature type="compositionally biased region" description="Gly residues" evidence="13">
    <location>
        <begin position="394"/>
        <end position="410"/>
    </location>
</feature>
<keyword evidence="14" id="KW-0472">Membrane</keyword>
<dbReference type="InterPro" id="IPR050140">
    <property type="entry name" value="SRY-related_HMG-box_TF-like"/>
</dbReference>
<feature type="compositionally biased region" description="Basic and acidic residues" evidence="13">
    <location>
        <begin position="148"/>
        <end position="165"/>
    </location>
</feature>
<feature type="compositionally biased region" description="Low complexity" evidence="13">
    <location>
        <begin position="381"/>
        <end position="393"/>
    </location>
</feature>
<evidence type="ECO:0000256" key="3">
    <source>
        <dbReference type="ARBA" id="ARBA00019052"/>
    </source>
</evidence>
<evidence type="ECO:0000256" key="12">
    <source>
        <dbReference type="PROSITE-ProRule" id="PRU00267"/>
    </source>
</evidence>
<comment type="similarity">
    <text evidence="2">Belongs to the SRY family.</text>
</comment>
<evidence type="ECO:0000256" key="13">
    <source>
        <dbReference type="SAM" id="MobiDB-lite"/>
    </source>
</evidence>
<sequence>MRDIDNQSRASTREHNNHSPHRNDDLSSDDPAEFSSMRSHSSLANISANIELHPQNDALGGGTSKNKFIKRPLNAYMIWTRQERKRILADDPKMKMNEVSKAVSFLLLFFKCVCVVFVLYKKLKKCQIQMGERWKKMTDKEKKPFFEEAKKHSEEHKQALQDHPELQYAPSKKKGPKKAIDGSVKGGIQQQSLADSSSLKSCTATPEASRSTTPNRGAANLIAPQPITQNQVFSPFQSPLASQMAQVLQRVGNTGHFAPLASQMAQVLQRVGNTGHFGQPNVSAPNSSMPGSILAPAGTFPQAFLPQGFPQRVTSASILGGISQSGGSIANSSAGGNRTPVQMLDLYYNSLCQPAFPNITENPVNPLGMYQPHYFLEQYNQQLSQQQQQQQSSGGQGGGNNNSNGGGQFG</sequence>
<proteinExistence type="inferred from homology"/>
<dbReference type="GO" id="GO:0007548">
    <property type="term" value="P:sex differentiation"/>
    <property type="evidence" value="ECO:0007669"/>
    <property type="project" value="UniProtKB-KW"/>
</dbReference>
<evidence type="ECO:0000259" key="15">
    <source>
        <dbReference type="PROSITE" id="PS50118"/>
    </source>
</evidence>
<protein>
    <recommendedName>
        <fullName evidence="3">Sex-determining region Y protein</fullName>
    </recommendedName>
    <alternativeName>
        <fullName evidence="10">Testis-determining factor</fullName>
    </alternativeName>
</protein>
<dbReference type="PANTHER" id="PTHR10270">
    <property type="entry name" value="SOX TRANSCRIPTION FACTOR"/>
    <property type="match status" value="1"/>
</dbReference>
<feature type="region of interest" description="Disordered" evidence="13">
    <location>
        <begin position="148"/>
        <end position="219"/>
    </location>
</feature>
<dbReference type="GO" id="GO:0030154">
    <property type="term" value="P:cell differentiation"/>
    <property type="evidence" value="ECO:0007669"/>
    <property type="project" value="UniProtKB-KW"/>
</dbReference>
<feature type="transmembrane region" description="Helical" evidence="14">
    <location>
        <begin position="102"/>
        <end position="120"/>
    </location>
</feature>
<dbReference type="GO" id="GO:0016607">
    <property type="term" value="C:nuclear speck"/>
    <property type="evidence" value="ECO:0007669"/>
    <property type="project" value="UniProtKB-SubCell"/>
</dbReference>
<keyword evidence="6" id="KW-0726">Sexual differentiation</keyword>
<dbReference type="GO" id="GO:0001228">
    <property type="term" value="F:DNA-binding transcription activator activity, RNA polymerase II-specific"/>
    <property type="evidence" value="ECO:0007669"/>
    <property type="project" value="TreeGrafter"/>
</dbReference>
<comment type="subcellular location">
    <subcellularLocation>
        <location evidence="1">Nucleus speckle</location>
    </subcellularLocation>
</comment>
<keyword evidence="7 12" id="KW-0238">DNA-binding</keyword>
<dbReference type="GO" id="GO:0000978">
    <property type="term" value="F:RNA polymerase II cis-regulatory region sequence-specific DNA binding"/>
    <property type="evidence" value="ECO:0007669"/>
    <property type="project" value="TreeGrafter"/>
</dbReference>
<evidence type="ECO:0000256" key="11">
    <source>
        <dbReference type="ARBA" id="ARBA00045821"/>
    </source>
</evidence>
<evidence type="ECO:0000313" key="17">
    <source>
        <dbReference type="WBParaSite" id="Minc3s05691g38646"/>
    </source>
</evidence>
<keyword evidence="14" id="KW-0812">Transmembrane</keyword>
<dbReference type="PROSITE" id="PS50118">
    <property type="entry name" value="HMG_BOX_2"/>
    <property type="match status" value="1"/>
</dbReference>
<feature type="region of interest" description="Disordered" evidence="13">
    <location>
        <begin position="381"/>
        <end position="410"/>
    </location>
</feature>
<dbReference type="Gene3D" id="1.10.30.10">
    <property type="entry name" value="High mobility group box domain"/>
    <property type="match status" value="1"/>
</dbReference>